<organism evidence="3 4">
    <name type="scientific">Halodesulfovibrio marinisediminis DSM 17456</name>
    <dbReference type="NCBI Taxonomy" id="1121457"/>
    <lineage>
        <taxon>Bacteria</taxon>
        <taxon>Pseudomonadati</taxon>
        <taxon>Thermodesulfobacteriota</taxon>
        <taxon>Desulfovibrionia</taxon>
        <taxon>Desulfovibrionales</taxon>
        <taxon>Desulfovibrionaceae</taxon>
        <taxon>Halodesulfovibrio</taxon>
    </lineage>
</organism>
<dbReference type="RefSeq" id="WP_074216111.1">
    <property type="nucleotide sequence ID" value="NZ_FSRG01000004.1"/>
</dbReference>
<evidence type="ECO:0000313" key="4">
    <source>
        <dbReference type="Proteomes" id="UP000184694"/>
    </source>
</evidence>
<dbReference type="STRING" id="1121457.SAMN02745161_1281"/>
<feature type="compositionally biased region" description="Basic and acidic residues" evidence="1">
    <location>
        <begin position="233"/>
        <end position="245"/>
    </location>
</feature>
<evidence type="ECO:0000256" key="1">
    <source>
        <dbReference type="SAM" id="MobiDB-lite"/>
    </source>
</evidence>
<sequence>MRSTTFLIIALLLSIISFSQAHARTVYCTNCSNNFVQLLDRVTNMNQLKALWKEYGESVQQTAQQIRMVQQNIEQYANMVHNTVSLPVNTMNRMVGDFNRLSGYVERISARTGEINTMKDLYNTFYAKQSALRGVVRTAEGTKNYSDMWDRWSGEVDRAAEATFKLTGNQLADLRENGELEAHIRDLLSTPKGRMEAIQAGNKLAAIQIKEAQETRALMATYLQQEMAKTQKREKIEQVQEEARRSLFNPNPESYFSAPQKPVTSNNF</sequence>
<protein>
    <submittedName>
        <fullName evidence="3">P-type conjugative transfer protein TrbJ</fullName>
    </submittedName>
</protein>
<name>A0A1N6FF59_9BACT</name>
<dbReference type="Proteomes" id="UP000184694">
    <property type="component" value="Unassembled WGS sequence"/>
</dbReference>
<keyword evidence="2" id="KW-0732">Signal</keyword>
<dbReference type="NCBIfam" id="TIGR02780">
    <property type="entry name" value="TrbJ_Ti"/>
    <property type="match status" value="1"/>
</dbReference>
<proteinExistence type="predicted"/>
<dbReference type="InterPro" id="IPR014147">
    <property type="entry name" value="T4SS_TrbJ"/>
</dbReference>
<evidence type="ECO:0000313" key="3">
    <source>
        <dbReference type="EMBL" id="SIN93895.1"/>
    </source>
</evidence>
<feature type="signal peptide" evidence="2">
    <location>
        <begin position="1"/>
        <end position="23"/>
    </location>
</feature>
<dbReference type="OrthoDB" id="5449665at2"/>
<reference evidence="4" key="1">
    <citation type="submission" date="2016-11" db="EMBL/GenBank/DDBJ databases">
        <authorList>
            <person name="Varghese N."/>
            <person name="Submissions S."/>
        </authorList>
    </citation>
    <scope>NUCLEOTIDE SEQUENCE [LARGE SCALE GENOMIC DNA]</scope>
    <source>
        <strain evidence="4">DSM 17456</strain>
    </source>
</reference>
<evidence type="ECO:0000256" key="2">
    <source>
        <dbReference type="SAM" id="SignalP"/>
    </source>
</evidence>
<dbReference type="AlphaFoldDB" id="A0A1N6FF59"/>
<feature type="region of interest" description="Disordered" evidence="1">
    <location>
        <begin position="233"/>
        <end position="268"/>
    </location>
</feature>
<gene>
    <name evidence="3" type="ORF">SAMN02745161_1281</name>
</gene>
<keyword evidence="4" id="KW-1185">Reference proteome</keyword>
<dbReference type="EMBL" id="FSRG01000004">
    <property type="protein sequence ID" value="SIN93895.1"/>
    <property type="molecule type" value="Genomic_DNA"/>
</dbReference>
<feature type="chain" id="PRO_5012116565" evidence="2">
    <location>
        <begin position="24"/>
        <end position="268"/>
    </location>
</feature>
<accession>A0A1N6FF59</accession>